<dbReference type="SUPFAM" id="SSF50249">
    <property type="entry name" value="Nucleic acid-binding proteins"/>
    <property type="match status" value="1"/>
</dbReference>
<feature type="region of interest" description="Disordered" evidence="4">
    <location>
        <begin position="113"/>
        <end position="161"/>
    </location>
</feature>
<dbReference type="InterPro" id="IPR000424">
    <property type="entry name" value="Primosome_PriB/ssb"/>
</dbReference>
<dbReference type="Gene3D" id="2.40.50.140">
    <property type="entry name" value="Nucleic acid-binding proteins"/>
    <property type="match status" value="1"/>
</dbReference>
<proteinExistence type="predicted"/>
<dbReference type="STRING" id="265719.SAMN04488509_1156"/>
<dbReference type="GO" id="GO:0006260">
    <property type="term" value="P:DNA replication"/>
    <property type="evidence" value="ECO:0007669"/>
    <property type="project" value="InterPro"/>
</dbReference>
<dbReference type="GO" id="GO:0003697">
    <property type="term" value="F:single-stranded DNA binding"/>
    <property type="evidence" value="ECO:0007669"/>
    <property type="project" value="InterPro"/>
</dbReference>
<organism evidence="5 6">
    <name type="scientific">Aquimonas voraii</name>
    <dbReference type="NCBI Taxonomy" id="265719"/>
    <lineage>
        <taxon>Bacteria</taxon>
        <taxon>Pseudomonadati</taxon>
        <taxon>Pseudomonadota</taxon>
        <taxon>Gammaproteobacteria</taxon>
        <taxon>Lysobacterales</taxon>
        <taxon>Lysobacteraceae</taxon>
        <taxon>Aquimonas</taxon>
    </lineage>
</organism>
<dbReference type="CDD" id="cd04496">
    <property type="entry name" value="SSB_OBF"/>
    <property type="match status" value="1"/>
</dbReference>
<reference evidence="5 6" key="1">
    <citation type="submission" date="2016-10" db="EMBL/GenBank/DDBJ databases">
        <authorList>
            <person name="de Groot N.N."/>
        </authorList>
    </citation>
    <scope>NUCLEOTIDE SEQUENCE [LARGE SCALE GENOMIC DNA]</scope>
    <source>
        <strain evidence="5 6">DSM 16957</strain>
    </source>
</reference>
<sequence length="161" mass="17877">MLYINEQRIGGHLGKDAEIRPNPKTDRGWFVILRVATTKRWKDANGAKREATTWHDVELYTTSESYRDYLRDRAVKGALVYVVGETIHDEFVGADGHNRQRTLVRCESLQIISAPPEREDSRPAPAAAATPLRPQAAPTPAPAPSPYAQLGPAPRDMDFGS</sequence>
<dbReference type="NCBIfam" id="TIGR00621">
    <property type="entry name" value="ssb"/>
    <property type="match status" value="1"/>
</dbReference>
<dbReference type="AlphaFoldDB" id="A0A1G6ZPU7"/>
<dbReference type="RefSeq" id="WP_091245227.1">
    <property type="nucleotide sequence ID" value="NZ_FNAG01000015.1"/>
</dbReference>
<gene>
    <name evidence="5" type="ORF">SAMN04488509_1156</name>
</gene>
<protein>
    <recommendedName>
        <fullName evidence="2 3">Single-stranded DNA-binding protein</fullName>
    </recommendedName>
</protein>
<dbReference type="PROSITE" id="PS50935">
    <property type="entry name" value="SSB"/>
    <property type="match status" value="1"/>
</dbReference>
<dbReference type="Proteomes" id="UP000199603">
    <property type="component" value="Unassembled WGS sequence"/>
</dbReference>
<dbReference type="EMBL" id="FNAG01000015">
    <property type="protein sequence ID" value="SDE04237.1"/>
    <property type="molecule type" value="Genomic_DNA"/>
</dbReference>
<dbReference type="OrthoDB" id="9809878at2"/>
<accession>A0A1G6ZPU7</accession>
<evidence type="ECO:0000256" key="1">
    <source>
        <dbReference type="ARBA" id="ARBA00023125"/>
    </source>
</evidence>
<evidence type="ECO:0000313" key="5">
    <source>
        <dbReference type="EMBL" id="SDE04237.1"/>
    </source>
</evidence>
<dbReference type="PIRSF" id="PIRSF002070">
    <property type="entry name" value="SSB"/>
    <property type="match status" value="1"/>
</dbReference>
<evidence type="ECO:0000256" key="3">
    <source>
        <dbReference type="RuleBase" id="RU000524"/>
    </source>
</evidence>
<dbReference type="Pfam" id="PF00436">
    <property type="entry name" value="SSB"/>
    <property type="match status" value="1"/>
</dbReference>
<keyword evidence="1 2" id="KW-0238">DNA-binding</keyword>
<keyword evidence="6" id="KW-1185">Reference proteome</keyword>
<evidence type="ECO:0000256" key="2">
    <source>
        <dbReference type="PIRNR" id="PIRNR002070"/>
    </source>
</evidence>
<evidence type="ECO:0000313" key="6">
    <source>
        <dbReference type="Proteomes" id="UP000199603"/>
    </source>
</evidence>
<feature type="compositionally biased region" description="Low complexity" evidence="4">
    <location>
        <begin position="123"/>
        <end position="136"/>
    </location>
</feature>
<dbReference type="InterPro" id="IPR012340">
    <property type="entry name" value="NA-bd_OB-fold"/>
</dbReference>
<evidence type="ECO:0000256" key="4">
    <source>
        <dbReference type="SAM" id="MobiDB-lite"/>
    </source>
</evidence>
<dbReference type="InterPro" id="IPR011344">
    <property type="entry name" value="ssDNA-bd"/>
</dbReference>
<name>A0A1G6ZPU7_9GAMM</name>